<name>A0ABT9R2K0_9ACTN</name>
<keyword evidence="3" id="KW-1185">Reference proteome</keyword>
<comment type="caution">
    <text evidence="2">The sequence shown here is derived from an EMBL/GenBank/DDBJ whole genome shotgun (WGS) entry which is preliminary data.</text>
</comment>
<proteinExistence type="predicted"/>
<accession>A0ABT9R2K0</accession>
<dbReference type="Proteomes" id="UP001230426">
    <property type="component" value="Unassembled WGS sequence"/>
</dbReference>
<sequence>MLLIISSSRDDSVHTVLPKLKERGVPLLWWDEADYPRASTLTIGYLDGRWRQTLTYRGETHDLSRITAVWDRRPDRLSSPDVRDPSQREFAEHVAKVALTGAYDLMVGTRWMPALPQHARAIDNKLLHLYRATELGFTVVDTVVTNDPDELVPAWNRAGGRLITKTLGFRSFTLDGEYGHLYTAVVPRRRLSGRHRLRYAPAMLQPNVPKAYELRVTVVGEQVFAARIDSQASRLTSVDWRHYDDPKVGYSAYDLPPDIAERCVRLVAGLGLAYGALDFIVTPDGRYVFLELNVNGQWAFVEMLTGMPISDAIADWLAEAAAHPHTKDLADVH</sequence>
<dbReference type="InterPro" id="IPR048936">
    <property type="entry name" value="MvdD-like_ATPgrasp"/>
</dbReference>
<organism evidence="2 3">
    <name type="scientific">Streptosporangium brasiliense</name>
    <dbReference type="NCBI Taxonomy" id="47480"/>
    <lineage>
        <taxon>Bacteria</taxon>
        <taxon>Bacillati</taxon>
        <taxon>Actinomycetota</taxon>
        <taxon>Actinomycetes</taxon>
        <taxon>Streptosporangiales</taxon>
        <taxon>Streptosporangiaceae</taxon>
        <taxon>Streptosporangium</taxon>
    </lineage>
</organism>
<evidence type="ECO:0000313" key="2">
    <source>
        <dbReference type="EMBL" id="MDP9863456.1"/>
    </source>
</evidence>
<dbReference type="Pfam" id="PF21068">
    <property type="entry name" value="ATPgraspMvdD"/>
    <property type="match status" value="1"/>
</dbReference>
<evidence type="ECO:0000259" key="1">
    <source>
        <dbReference type="Pfam" id="PF21068"/>
    </source>
</evidence>
<protein>
    <recommendedName>
        <fullName evidence="1">MvdD-like pre-ATP grasp domain-containing protein</fullName>
    </recommendedName>
</protein>
<dbReference type="Gene3D" id="3.30.470.20">
    <property type="entry name" value="ATP-grasp fold, B domain"/>
    <property type="match status" value="1"/>
</dbReference>
<dbReference type="RefSeq" id="WP_306860356.1">
    <property type="nucleotide sequence ID" value="NZ_JAUSRB010000002.1"/>
</dbReference>
<dbReference type="EMBL" id="JAUSRB010000002">
    <property type="protein sequence ID" value="MDP9863456.1"/>
    <property type="molecule type" value="Genomic_DNA"/>
</dbReference>
<dbReference type="SUPFAM" id="SSF56059">
    <property type="entry name" value="Glutathione synthetase ATP-binding domain-like"/>
    <property type="match status" value="1"/>
</dbReference>
<gene>
    <name evidence="2" type="ORF">J2S55_002722</name>
</gene>
<dbReference type="PANTHER" id="PTHR21621:SF0">
    <property type="entry name" value="BETA-CITRYLGLUTAMATE SYNTHASE B-RELATED"/>
    <property type="match status" value="1"/>
</dbReference>
<feature type="domain" description="MvdD-like pre-ATP grasp" evidence="1">
    <location>
        <begin position="2"/>
        <end position="90"/>
    </location>
</feature>
<evidence type="ECO:0000313" key="3">
    <source>
        <dbReference type="Proteomes" id="UP001230426"/>
    </source>
</evidence>
<dbReference type="PANTHER" id="PTHR21621">
    <property type="entry name" value="RIBOSOMAL PROTEIN S6 MODIFICATION PROTEIN"/>
    <property type="match status" value="1"/>
</dbReference>
<reference evidence="2 3" key="1">
    <citation type="submission" date="2023-07" db="EMBL/GenBank/DDBJ databases">
        <title>Sequencing the genomes of 1000 actinobacteria strains.</title>
        <authorList>
            <person name="Klenk H.-P."/>
        </authorList>
    </citation>
    <scope>NUCLEOTIDE SEQUENCE [LARGE SCALE GENOMIC DNA]</scope>
    <source>
        <strain evidence="2 3">DSM 44109</strain>
    </source>
</reference>